<dbReference type="AlphaFoldDB" id="A0A1A8WFM4"/>
<comment type="catalytic activity">
    <reaction evidence="4 5">
        <text>an acyl phosphate + H2O = a carboxylate + phosphate + H(+)</text>
        <dbReference type="Rhea" id="RHEA:14965"/>
        <dbReference type="ChEBI" id="CHEBI:15377"/>
        <dbReference type="ChEBI" id="CHEBI:15378"/>
        <dbReference type="ChEBI" id="CHEBI:29067"/>
        <dbReference type="ChEBI" id="CHEBI:43474"/>
        <dbReference type="ChEBI" id="CHEBI:59918"/>
        <dbReference type="EC" id="3.6.1.7"/>
    </reaction>
</comment>
<dbReference type="Gene3D" id="3.30.70.100">
    <property type="match status" value="1"/>
</dbReference>
<feature type="active site" evidence="5">
    <location>
        <position position="61"/>
    </location>
</feature>
<dbReference type="Pfam" id="PF00708">
    <property type="entry name" value="Acylphosphatase"/>
    <property type="match status" value="1"/>
</dbReference>
<feature type="coiled-coil region" evidence="7">
    <location>
        <begin position="203"/>
        <end position="230"/>
    </location>
</feature>
<dbReference type="InterPro" id="IPR036046">
    <property type="entry name" value="Acylphosphatase-like_dom_sf"/>
</dbReference>
<dbReference type="InterPro" id="IPR020456">
    <property type="entry name" value="Acylphosphatase"/>
</dbReference>
<dbReference type="SUPFAM" id="SSF54975">
    <property type="entry name" value="Acylphosphatase/BLUF domain-like"/>
    <property type="match status" value="1"/>
</dbReference>
<dbReference type="PANTHER" id="PTHR10029">
    <property type="entry name" value="ACYLPHOSPHATASE"/>
    <property type="match status" value="1"/>
</dbReference>
<reference evidence="10" key="1">
    <citation type="submission" date="2016-05" db="EMBL/GenBank/DDBJ databases">
        <authorList>
            <person name="Naeem Raeece"/>
        </authorList>
    </citation>
    <scope>NUCLEOTIDE SEQUENCE [LARGE SCALE GENOMIC DNA]</scope>
</reference>
<organism evidence="9 10">
    <name type="scientific">Plasmodium ovale curtisi</name>
    <dbReference type="NCBI Taxonomy" id="864141"/>
    <lineage>
        <taxon>Eukaryota</taxon>
        <taxon>Sar</taxon>
        <taxon>Alveolata</taxon>
        <taxon>Apicomplexa</taxon>
        <taxon>Aconoidasida</taxon>
        <taxon>Haemosporida</taxon>
        <taxon>Plasmodiidae</taxon>
        <taxon>Plasmodium</taxon>
        <taxon>Plasmodium (Plasmodium)</taxon>
    </lineage>
</organism>
<evidence type="ECO:0000256" key="6">
    <source>
        <dbReference type="RuleBase" id="RU004168"/>
    </source>
</evidence>
<evidence type="ECO:0000256" key="7">
    <source>
        <dbReference type="SAM" id="Coils"/>
    </source>
</evidence>
<feature type="domain" description="Acylphosphatase-like" evidence="8">
    <location>
        <begin position="47"/>
        <end position="138"/>
    </location>
</feature>
<dbReference type="GO" id="GO:0003998">
    <property type="term" value="F:acylphosphatase activity"/>
    <property type="evidence" value="ECO:0007669"/>
    <property type="project" value="UniProtKB-EC"/>
</dbReference>
<comment type="similarity">
    <text evidence="1 6">Belongs to the acylphosphatase family.</text>
</comment>
<evidence type="ECO:0000256" key="2">
    <source>
        <dbReference type="ARBA" id="ARBA00012150"/>
    </source>
</evidence>
<keyword evidence="7" id="KW-0175">Coiled coil</keyword>
<evidence type="ECO:0000256" key="4">
    <source>
        <dbReference type="ARBA" id="ARBA00047645"/>
    </source>
</evidence>
<evidence type="ECO:0000256" key="5">
    <source>
        <dbReference type="PROSITE-ProRule" id="PRU00520"/>
    </source>
</evidence>
<feature type="active site" evidence="5">
    <location>
        <position position="79"/>
    </location>
</feature>
<dbReference type="EC" id="3.6.1.7" evidence="2 5"/>
<protein>
    <recommendedName>
        <fullName evidence="2 5">acylphosphatase</fullName>
        <ecNumber evidence="2 5">3.6.1.7</ecNumber>
    </recommendedName>
</protein>
<proteinExistence type="inferred from homology"/>
<dbReference type="PANTHER" id="PTHR10029:SF3">
    <property type="entry name" value="ACYLPHOSPHATASE-RELATED"/>
    <property type="match status" value="1"/>
</dbReference>
<evidence type="ECO:0000313" key="9">
    <source>
        <dbReference type="EMBL" id="SBS90602.1"/>
    </source>
</evidence>
<keyword evidence="3 5" id="KW-0378">Hydrolase</keyword>
<name>A0A1A8WFM4_PLAOA</name>
<evidence type="ECO:0000259" key="8">
    <source>
        <dbReference type="PROSITE" id="PS51160"/>
    </source>
</evidence>
<evidence type="ECO:0000256" key="1">
    <source>
        <dbReference type="ARBA" id="ARBA00005614"/>
    </source>
</evidence>
<evidence type="ECO:0000313" key="10">
    <source>
        <dbReference type="Proteomes" id="UP000078546"/>
    </source>
</evidence>
<accession>A0A1A8WFM4</accession>
<dbReference type="Proteomes" id="UP000078546">
    <property type="component" value="Unassembled WGS sequence"/>
</dbReference>
<evidence type="ECO:0000256" key="3">
    <source>
        <dbReference type="ARBA" id="ARBA00022801"/>
    </source>
</evidence>
<dbReference type="PROSITE" id="PS51160">
    <property type="entry name" value="ACYLPHOSPHATASE_3"/>
    <property type="match status" value="1"/>
</dbReference>
<dbReference type="EMBL" id="FLQV01000344">
    <property type="protein sequence ID" value="SBS90602.1"/>
    <property type="molecule type" value="Genomic_DNA"/>
</dbReference>
<dbReference type="InterPro" id="IPR001792">
    <property type="entry name" value="Acylphosphatase-like_dom"/>
</dbReference>
<gene>
    <name evidence="9" type="ORF">POVCU1_018720</name>
</gene>
<sequence>MIHSFDFEVFGKRDAQYCFVLSFTLTESAKISAYSPYLEKINKISNTEDTSFSSFVGVFFRKYTKLEADKLNIKGHVRNTDNNTVVGRAESNNKESLERFKNFLSHVGSPSSRIDKCPSFLRETLRVGKVLYKRKVSSPGHKFLLTKLQMKKRKGNQTVQDLEKTLRRRGGKIKTIYEKRKDAEINKMIEDKINYIWDYINRIDDVVNEDEMLEEEIKQKKKKKKSLKRLDNYDEIIYYNKNMNNLVNIQKIRKTLHHFNIYVNIEDIVYMFLYFTNNKYFSDVMENKLYFRDYVDKKKNENKFPSININDLYINYEMFKHIFLNIDLNIESNGQVW</sequence>